<feature type="transmembrane region" description="Helical" evidence="1">
    <location>
        <begin position="342"/>
        <end position="362"/>
    </location>
</feature>
<comment type="caution">
    <text evidence="2">The sequence shown here is derived from an EMBL/GenBank/DDBJ whole genome shotgun (WGS) entry which is preliminary data.</text>
</comment>
<name>A0AA35W5A5_GEOBA</name>
<dbReference type="EMBL" id="CASHTH010000374">
    <property type="protein sequence ID" value="CAI7999359.1"/>
    <property type="molecule type" value="Genomic_DNA"/>
</dbReference>
<feature type="transmembrane region" description="Helical" evidence="1">
    <location>
        <begin position="189"/>
        <end position="212"/>
    </location>
</feature>
<organism evidence="2 3">
    <name type="scientific">Geodia barretti</name>
    <name type="common">Barrett's horny sponge</name>
    <dbReference type="NCBI Taxonomy" id="519541"/>
    <lineage>
        <taxon>Eukaryota</taxon>
        <taxon>Metazoa</taxon>
        <taxon>Porifera</taxon>
        <taxon>Demospongiae</taxon>
        <taxon>Heteroscleromorpha</taxon>
        <taxon>Tetractinellida</taxon>
        <taxon>Astrophorina</taxon>
        <taxon>Geodiidae</taxon>
        <taxon>Geodia</taxon>
    </lineage>
</organism>
<dbReference type="Gene3D" id="1.20.1070.10">
    <property type="entry name" value="Rhodopsin 7-helix transmembrane proteins"/>
    <property type="match status" value="1"/>
</dbReference>
<accession>A0AA35W5A5</accession>
<dbReference type="Proteomes" id="UP001174909">
    <property type="component" value="Unassembled WGS sequence"/>
</dbReference>
<gene>
    <name evidence="2" type="ORF">GBAR_LOCUS2694</name>
</gene>
<feature type="transmembrane region" description="Helical" evidence="1">
    <location>
        <begin position="383"/>
        <end position="401"/>
    </location>
</feature>
<feature type="transmembrane region" description="Helical" evidence="1">
    <location>
        <begin position="238"/>
        <end position="258"/>
    </location>
</feature>
<keyword evidence="3" id="KW-1185">Reference proteome</keyword>
<protein>
    <submittedName>
        <fullName evidence="2">Uncharacterized protein</fullName>
    </submittedName>
</protein>
<reference evidence="2" key="1">
    <citation type="submission" date="2023-03" db="EMBL/GenBank/DDBJ databases">
        <authorList>
            <person name="Steffen K."/>
            <person name="Cardenas P."/>
        </authorList>
    </citation>
    <scope>NUCLEOTIDE SEQUENCE</scope>
</reference>
<feature type="transmembrane region" description="Helical" evidence="1">
    <location>
        <begin position="121"/>
        <end position="145"/>
    </location>
</feature>
<proteinExistence type="predicted"/>
<feature type="transmembrane region" description="Helical" evidence="1">
    <location>
        <begin position="76"/>
        <end position="94"/>
    </location>
</feature>
<sequence length="403" mass="45056">MDNDIPGARLFECREDFFFDNSSKRCVPECGKWTYTSHRDDRILTGFSITGTLLAILISIIFVVGSGIKHKQMFRFPAIFLVYSSVTLLIYGFFNFATEFDRETVICSSRNLVETLEKGGASFYCLFVGMTVIIAHIVNSLIMLFTGAFSVYGRVQVVLWWVSHTSVLTYGVFRPLKYQMASNLGRLRYVHIGLLVAGIILPLIPTLIHWFVGVYGVDAVRNYTCIPGDILPLENLPFAIFGTVTLVMFMLIASKIYQMRQRGEAKGDKYLVEIKVLIIISVSIFGFIVLAGSDSIIQWGADSIRRDVEAFFNCEARGLIPGLHCSRDSFNSAFSILDTVGVMVRAILPVFLHIVLGGFQVSQEMSARTQAAKLAIVHSTNSLPIYCCIAIELCLPWAIIYHV</sequence>
<feature type="transmembrane region" description="Helical" evidence="1">
    <location>
        <begin position="270"/>
        <end position="291"/>
    </location>
</feature>
<keyword evidence="1" id="KW-0472">Membrane</keyword>
<evidence type="ECO:0000313" key="3">
    <source>
        <dbReference type="Proteomes" id="UP001174909"/>
    </source>
</evidence>
<keyword evidence="1" id="KW-0812">Transmembrane</keyword>
<dbReference type="AlphaFoldDB" id="A0AA35W5A5"/>
<keyword evidence="1" id="KW-1133">Transmembrane helix</keyword>
<feature type="transmembrane region" description="Helical" evidence="1">
    <location>
        <begin position="43"/>
        <end position="64"/>
    </location>
</feature>
<evidence type="ECO:0000313" key="2">
    <source>
        <dbReference type="EMBL" id="CAI7999359.1"/>
    </source>
</evidence>
<evidence type="ECO:0000256" key="1">
    <source>
        <dbReference type="SAM" id="Phobius"/>
    </source>
</evidence>